<protein>
    <submittedName>
        <fullName evidence="1">Uncharacterized protein</fullName>
    </submittedName>
</protein>
<proteinExistence type="predicted"/>
<name>A0A6A5WNW8_9PLEO</name>
<reference evidence="1" key="1">
    <citation type="journal article" date="2020" name="Stud. Mycol.">
        <title>101 Dothideomycetes genomes: a test case for predicting lifestyles and emergence of pathogens.</title>
        <authorList>
            <person name="Haridas S."/>
            <person name="Albert R."/>
            <person name="Binder M."/>
            <person name="Bloem J."/>
            <person name="Labutti K."/>
            <person name="Salamov A."/>
            <person name="Andreopoulos B."/>
            <person name="Baker S."/>
            <person name="Barry K."/>
            <person name="Bills G."/>
            <person name="Bluhm B."/>
            <person name="Cannon C."/>
            <person name="Castanera R."/>
            <person name="Culley D."/>
            <person name="Daum C."/>
            <person name="Ezra D."/>
            <person name="Gonzalez J."/>
            <person name="Henrissat B."/>
            <person name="Kuo A."/>
            <person name="Liang C."/>
            <person name="Lipzen A."/>
            <person name="Lutzoni F."/>
            <person name="Magnuson J."/>
            <person name="Mondo S."/>
            <person name="Nolan M."/>
            <person name="Ohm R."/>
            <person name="Pangilinan J."/>
            <person name="Park H.-J."/>
            <person name="Ramirez L."/>
            <person name="Alfaro M."/>
            <person name="Sun H."/>
            <person name="Tritt A."/>
            <person name="Yoshinaga Y."/>
            <person name="Zwiers L.-H."/>
            <person name="Turgeon B."/>
            <person name="Goodwin S."/>
            <person name="Spatafora J."/>
            <person name="Crous P."/>
            <person name="Grigoriev I."/>
        </authorList>
    </citation>
    <scope>NUCLEOTIDE SEQUENCE</scope>
    <source>
        <strain evidence="1">CBS 123094</strain>
    </source>
</reference>
<sequence length="192" mass="21818">MFGVAVLRLSANAPSRTEVSPSAEHFPFVQHSSPKGPEPVDPANVRMYITPRPPVIYLIIAPRDPQDSLMLLLDAPDFTCNVLRFDLQILARECRSVTRHPWLRRHNACKKACLAWLDALAKVHRTLGRSATSQRWSNGIPHQQYVTQDGYLTFPIWPLSNRLQPQTQLILPDANLVEFYQLKSPSIHLAQH</sequence>
<accession>A0A6A5WNW8</accession>
<evidence type="ECO:0000313" key="2">
    <source>
        <dbReference type="Proteomes" id="UP000799779"/>
    </source>
</evidence>
<dbReference type="AlphaFoldDB" id="A0A6A5WNW8"/>
<dbReference type="EMBL" id="ML977596">
    <property type="protein sequence ID" value="KAF1999296.1"/>
    <property type="molecule type" value="Genomic_DNA"/>
</dbReference>
<gene>
    <name evidence="1" type="ORF">P154DRAFT_229026</name>
</gene>
<evidence type="ECO:0000313" key="1">
    <source>
        <dbReference type="EMBL" id="KAF1999296.1"/>
    </source>
</evidence>
<keyword evidence="2" id="KW-1185">Reference proteome</keyword>
<dbReference type="Proteomes" id="UP000799779">
    <property type="component" value="Unassembled WGS sequence"/>
</dbReference>
<organism evidence="1 2">
    <name type="scientific">Amniculicola lignicola CBS 123094</name>
    <dbReference type="NCBI Taxonomy" id="1392246"/>
    <lineage>
        <taxon>Eukaryota</taxon>
        <taxon>Fungi</taxon>
        <taxon>Dikarya</taxon>
        <taxon>Ascomycota</taxon>
        <taxon>Pezizomycotina</taxon>
        <taxon>Dothideomycetes</taxon>
        <taxon>Pleosporomycetidae</taxon>
        <taxon>Pleosporales</taxon>
        <taxon>Amniculicolaceae</taxon>
        <taxon>Amniculicola</taxon>
    </lineage>
</organism>